<reference evidence="3" key="1">
    <citation type="submission" date="2022-08" db="EMBL/GenBank/DDBJ databases">
        <authorList>
            <consortium name="DOE Joint Genome Institute"/>
            <person name="Min B."/>
            <person name="Sierra-Patev S."/>
            <person name="Naranjo-Ortiz M."/>
            <person name="Looney B."/>
            <person name="Konkel Z."/>
            <person name="Slot J.C."/>
            <person name="Sakamoto Y."/>
            <person name="Steenwyk J.L."/>
            <person name="Rokas A."/>
            <person name="Carro J."/>
            <person name="Camarero S."/>
            <person name="Ferreira P."/>
            <person name="Molpeceres G."/>
            <person name="Ruiz-duenas F.J."/>
            <person name="Serrano A."/>
            <person name="Henrissat B."/>
            <person name="Drula E."/>
            <person name="Hughes K.W."/>
            <person name="Mata J.L."/>
            <person name="Ishikawa N.K."/>
            <person name="Vargas-Isla R."/>
            <person name="Ushijima S."/>
            <person name="Smith C.A."/>
            <person name="Ahrendt S."/>
            <person name="Andreopoulos W."/>
            <person name="He G."/>
            <person name="LaButti K."/>
            <person name="Lipzen A."/>
            <person name="Ng V."/>
            <person name="Riley R."/>
            <person name="Sandor L."/>
            <person name="Barry K."/>
            <person name="Martinez A.T."/>
            <person name="Xiao Y."/>
            <person name="Gibbons J.G."/>
            <person name="Terashima K."/>
            <person name="Hibbett D.S."/>
            <person name="Grigoriev I.V."/>
        </authorList>
    </citation>
    <scope>NUCLEOTIDE SEQUENCE</scope>
    <source>
        <strain evidence="3">ET3784</strain>
    </source>
</reference>
<dbReference type="Proteomes" id="UP001176059">
    <property type="component" value="Unassembled WGS sequence"/>
</dbReference>
<dbReference type="AlphaFoldDB" id="A0AA38J591"/>
<evidence type="ECO:0000256" key="2">
    <source>
        <dbReference type="SAM" id="Phobius"/>
    </source>
</evidence>
<reference evidence="3" key="2">
    <citation type="journal article" date="2023" name="Proc. Natl. Acad. Sci. U.S.A.">
        <title>A global phylogenomic analysis of the shiitake genus Lentinula.</title>
        <authorList>
            <person name="Sierra-Patev S."/>
            <person name="Min B."/>
            <person name="Naranjo-Ortiz M."/>
            <person name="Looney B."/>
            <person name="Konkel Z."/>
            <person name="Slot J.C."/>
            <person name="Sakamoto Y."/>
            <person name="Steenwyk J.L."/>
            <person name="Rokas A."/>
            <person name="Carro J."/>
            <person name="Camarero S."/>
            <person name="Ferreira P."/>
            <person name="Molpeceres G."/>
            <person name="Ruiz-Duenas F.J."/>
            <person name="Serrano A."/>
            <person name="Henrissat B."/>
            <person name="Drula E."/>
            <person name="Hughes K.W."/>
            <person name="Mata J.L."/>
            <person name="Ishikawa N.K."/>
            <person name="Vargas-Isla R."/>
            <person name="Ushijima S."/>
            <person name="Smith C.A."/>
            <person name="Donoghue J."/>
            <person name="Ahrendt S."/>
            <person name="Andreopoulos W."/>
            <person name="He G."/>
            <person name="LaButti K."/>
            <person name="Lipzen A."/>
            <person name="Ng V."/>
            <person name="Riley R."/>
            <person name="Sandor L."/>
            <person name="Barry K."/>
            <person name="Martinez A.T."/>
            <person name="Xiao Y."/>
            <person name="Gibbons J.G."/>
            <person name="Terashima K."/>
            <person name="Grigoriev I.V."/>
            <person name="Hibbett D."/>
        </authorList>
    </citation>
    <scope>NUCLEOTIDE SEQUENCE</scope>
    <source>
        <strain evidence="3">ET3784</strain>
    </source>
</reference>
<evidence type="ECO:0000256" key="1">
    <source>
        <dbReference type="SAM" id="MobiDB-lite"/>
    </source>
</evidence>
<proteinExistence type="predicted"/>
<feature type="region of interest" description="Disordered" evidence="1">
    <location>
        <begin position="223"/>
        <end position="250"/>
    </location>
</feature>
<keyword evidence="2" id="KW-1133">Transmembrane helix</keyword>
<keyword evidence="2" id="KW-0812">Transmembrane</keyword>
<keyword evidence="4" id="KW-1185">Reference proteome</keyword>
<feature type="region of interest" description="Disordered" evidence="1">
    <location>
        <begin position="118"/>
        <end position="172"/>
    </location>
</feature>
<comment type="caution">
    <text evidence="3">The sequence shown here is derived from an EMBL/GenBank/DDBJ whole genome shotgun (WGS) entry which is preliminary data.</text>
</comment>
<dbReference type="EMBL" id="JANVFO010000131">
    <property type="protein sequence ID" value="KAJ3710876.1"/>
    <property type="molecule type" value="Genomic_DNA"/>
</dbReference>
<gene>
    <name evidence="3" type="ORF">DFJ43DRAFT_1162025</name>
</gene>
<name>A0AA38J591_9AGAR</name>
<organism evidence="3 4">
    <name type="scientific">Lentinula guzmanii</name>
    <dbReference type="NCBI Taxonomy" id="2804957"/>
    <lineage>
        <taxon>Eukaryota</taxon>
        <taxon>Fungi</taxon>
        <taxon>Dikarya</taxon>
        <taxon>Basidiomycota</taxon>
        <taxon>Agaricomycotina</taxon>
        <taxon>Agaricomycetes</taxon>
        <taxon>Agaricomycetidae</taxon>
        <taxon>Agaricales</taxon>
        <taxon>Marasmiineae</taxon>
        <taxon>Omphalotaceae</taxon>
        <taxon>Lentinula</taxon>
    </lineage>
</organism>
<feature type="transmembrane region" description="Helical" evidence="2">
    <location>
        <begin position="282"/>
        <end position="302"/>
    </location>
</feature>
<evidence type="ECO:0000313" key="3">
    <source>
        <dbReference type="EMBL" id="KAJ3710876.1"/>
    </source>
</evidence>
<feature type="compositionally biased region" description="Acidic residues" evidence="1">
    <location>
        <begin position="466"/>
        <end position="481"/>
    </location>
</feature>
<keyword evidence="2" id="KW-0472">Membrane</keyword>
<feature type="compositionally biased region" description="Polar residues" evidence="1">
    <location>
        <begin position="121"/>
        <end position="134"/>
    </location>
</feature>
<feature type="compositionally biased region" description="Low complexity" evidence="1">
    <location>
        <begin position="231"/>
        <end position="244"/>
    </location>
</feature>
<protein>
    <submittedName>
        <fullName evidence="3">Uncharacterized protein</fullName>
    </submittedName>
</protein>
<feature type="region of interest" description="Disordered" evidence="1">
    <location>
        <begin position="456"/>
        <end position="481"/>
    </location>
</feature>
<evidence type="ECO:0000313" key="4">
    <source>
        <dbReference type="Proteomes" id="UP001176059"/>
    </source>
</evidence>
<accession>A0AA38J591</accession>
<sequence length="481" mass="53694">MKGMRRDLRRAGYRSEHLVRQVETEILEWLDAGGVTINPDLVDSINYSAATGRPVADTGSIFEVFRTPQQLIWRIPDDAFARYVVHCCARYHTVVSFSKEAAGSRFTYLLRPNVTRPDRQAASSLDTPPTTDLDASSRFDSDTDFGSSVFADSDVESQPTAASHDDDNLSDIDEVSLSNGEISEAEHALTSPFNSLSLREGVDDPDRTLEAIPTRILRQTGASNRWQFQRSSSSPSRSPNPTSSLCCIQSPPLPTTSKNIIFPARFLKMLYQVFPLGRSSSLSLILIIALFSIAAVVATPIAPYDHHWLQPRSPKTVTNLKVWLGRYNIQEDKWDSKAAGYQPFGIQTLSVCFSLDPCFAVTPTGTSNDLVTFSVEVPNPSSRKQKIFWNLRGTASFYHDRKHDPENRKRPEKESVYDVLKDVSKLQASLQELGVHVTITDDVTYVTGVLKYAAVQPDRRQMSEGQEGDEGDECEKDNEFQ</sequence>